<evidence type="ECO:0000313" key="9">
    <source>
        <dbReference type="Proteomes" id="UP000586031"/>
    </source>
</evidence>
<evidence type="ECO:0000259" key="7">
    <source>
        <dbReference type="Pfam" id="PF00155"/>
    </source>
</evidence>
<proteinExistence type="inferred from homology"/>
<sequence length="400" mass="45721">MNYRFASRMHKIPRSFVREILKVTDDENMISFAGGLPNPQSFPVEAIKDATSKVLTEDGEKVLQYSTTEGYRPLRELIAQRYKKQGLEVEVDDILITNGSQQCLDLVGKVFLDRDDGVVMERPTYLAAIQAFGLYEPQFHSVPLLDDGVDTGALEKILKEEEIKLFYSVTSFQNPTGITYSRDKRREVAEILAEHDSILVEDNPYGEIRFMGEDIPPIKFLIPDSILFGTFSKIVSPGMRMGWIVAPPEVMDKLVTAKQASDLHSNYFTQRVVYQYLQDNNVDGHIQNIRKLYKSQRDQMVQSIKNYLPEGVKHTAPEGGMFLWVTLPEGMSSMDLFELAIKERVAFVPGETFYTENPERNTMRLNFSNCCEDEIIEGMKRLGTAIQKMESLRFRCYGEL</sequence>
<evidence type="ECO:0000256" key="6">
    <source>
        <dbReference type="ARBA" id="ARBA00022898"/>
    </source>
</evidence>
<evidence type="ECO:0000256" key="2">
    <source>
        <dbReference type="ARBA" id="ARBA00007441"/>
    </source>
</evidence>
<dbReference type="SUPFAM" id="SSF53383">
    <property type="entry name" value="PLP-dependent transferases"/>
    <property type="match status" value="1"/>
</dbReference>
<dbReference type="Proteomes" id="UP000586031">
    <property type="component" value="Unassembled WGS sequence"/>
</dbReference>
<comment type="cofactor">
    <cofactor evidence="1">
        <name>pyridoxal 5'-phosphate</name>
        <dbReference type="ChEBI" id="CHEBI:597326"/>
    </cofactor>
</comment>
<comment type="caution">
    <text evidence="8">The sequence shown here is derived from an EMBL/GenBank/DDBJ whole genome shotgun (WGS) entry which is preliminary data.</text>
</comment>
<dbReference type="GO" id="GO:1901605">
    <property type="term" value="P:alpha-amino acid metabolic process"/>
    <property type="evidence" value="ECO:0007669"/>
    <property type="project" value="TreeGrafter"/>
</dbReference>
<dbReference type="InterPro" id="IPR015421">
    <property type="entry name" value="PyrdxlP-dep_Trfase_major"/>
</dbReference>
<evidence type="ECO:0000256" key="4">
    <source>
        <dbReference type="ARBA" id="ARBA00022576"/>
    </source>
</evidence>
<dbReference type="CDD" id="cd00609">
    <property type="entry name" value="AAT_like"/>
    <property type="match status" value="1"/>
</dbReference>
<feature type="domain" description="Aminotransferase class I/classII large" evidence="7">
    <location>
        <begin position="39"/>
        <end position="381"/>
    </location>
</feature>
<dbReference type="AlphaFoldDB" id="A0A7J4TIZ7"/>
<dbReference type="GO" id="GO:0030170">
    <property type="term" value="F:pyridoxal phosphate binding"/>
    <property type="evidence" value="ECO:0007669"/>
    <property type="project" value="InterPro"/>
</dbReference>
<dbReference type="InterPro" id="IPR050859">
    <property type="entry name" value="Class-I_PLP-dep_aminotransf"/>
</dbReference>
<dbReference type="EMBL" id="DUHE01000094">
    <property type="protein sequence ID" value="HII83861.1"/>
    <property type="molecule type" value="Genomic_DNA"/>
</dbReference>
<keyword evidence="4 8" id="KW-0032">Aminotransferase</keyword>
<dbReference type="Gene3D" id="3.90.1150.10">
    <property type="entry name" value="Aspartate Aminotransferase, domain 1"/>
    <property type="match status" value="1"/>
</dbReference>
<evidence type="ECO:0000256" key="3">
    <source>
        <dbReference type="ARBA" id="ARBA00011738"/>
    </source>
</evidence>
<comment type="subunit">
    <text evidence="3">Homodimer.</text>
</comment>
<dbReference type="InterPro" id="IPR004839">
    <property type="entry name" value="Aminotransferase_I/II_large"/>
</dbReference>
<dbReference type="InterPro" id="IPR015422">
    <property type="entry name" value="PyrdxlP-dep_Trfase_small"/>
</dbReference>
<reference evidence="9" key="1">
    <citation type="journal article" date="2020" name="bioRxiv">
        <title>A rank-normalized archaeal taxonomy based on genome phylogeny resolves widespread incomplete and uneven classifications.</title>
        <authorList>
            <person name="Rinke C."/>
            <person name="Chuvochina M."/>
            <person name="Mussig A.J."/>
            <person name="Chaumeil P.-A."/>
            <person name="Waite D.W."/>
            <person name="Whitman W.B."/>
            <person name="Parks D.H."/>
            <person name="Hugenholtz P."/>
        </authorList>
    </citation>
    <scope>NUCLEOTIDE SEQUENCE [LARGE SCALE GENOMIC DNA]</scope>
</reference>
<accession>A0A7J4TIZ7</accession>
<dbReference type="FunFam" id="3.40.640.10:FF:000053">
    <property type="entry name" value="Aminotransferase, class I"/>
    <property type="match status" value="1"/>
</dbReference>
<dbReference type="Gene3D" id="3.40.640.10">
    <property type="entry name" value="Type I PLP-dependent aspartate aminotransferase-like (Major domain)"/>
    <property type="match status" value="1"/>
</dbReference>
<name>A0A7J4TIZ7_9EURY</name>
<keyword evidence="6" id="KW-0663">Pyridoxal phosphate</keyword>
<dbReference type="GO" id="GO:0008483">
    <property type="term" value="F:transaminase activity"/>
    <property type="evidence" value="ECO:0007669"/>
    <property type="project" value="UniProtKB-KW"/>
</dbReference>
<gene>
    <name evidence="8" type="ORF">HA271_03250</name>
</gene>
<keyword evidence="5 8" id="KW-0808">Transferase</keyword>
<organism evidence="8 9">
    <name type="scientific">Methanobacterium subterraneum</name>
    <dbReference type="NCBI Taxonomy" id="59277"/>
    <lineage>
        <taxon>Archaea</taxon>
        <taxon>Methanobacteriati</taxon>
        <taxon>Methanobacteriota</taxon>
        <taxon>Methanomada group</taxon>
        <taxon>Methanobacteria</taxon>
        <taxon>Methanobacteriales</taxon>
        <taxon>Methanobacteriaceae</taxon>
        <taxon>Methanobacterium</taxon>
    </lineage>
</organism>
<evidence type="ECO:0000256" key="5">
    <source>
        <dbReference type="ARBA" id="ARBA00022679"/>
    </source>
</evidence>
<comment type="similarity">
    <text evidence="2">Belongs to the class-I pyridoxal-phosphate-dependent aminotransferase family.</text>
</comment>
<dbReference type="Pfam" id="PF00155">
    <property type="entry name" value="Aminotran_1_2"/>
    <property type="match status" value="1"/>
</dbReference>
<dbReference type="InterPro" id="IPR015424">
    <property type="entry name" value="PyrdxlP-dep_Trfase"/>
</dbReference>
<evidence type="ECO:0000313" key="8">
    <source>
        <dbReference type="EMBL" id="HII83861.1"/>
    </source>
</evidence>
<dbReference type="PANTHER" id="PTHR42790:SF19">
    <property type="entry name" value="KYNURENINE_ALPHA-AMINOADIPATE AMINOTRANSFERASE, MITOCHONDRIAL"/>
    <property type="match status" value="1"/>
</dbReference>
<dbReference type="PANTHER" id="PTHR42790">
    <property type="entry name" value="AMINOTRANSFERASE"/>
    <property type="match status" value="1"/>
</dbReference>
<evidence type="ECO:0000256" key="1">
    <source>
        <dbReference type="ARBA" id="ARBA00001933"/>
    </source>
</evidence>
<protein>
    <submittedName>
        <fullName evidence="8">PLP-dependent aminotransferase family protein</fullName>
    </submittedName>
</protein>